<dbReference type="OrthoDB" id="9815338at2"/>
<gene>
    <name evidence="1" type="ORF">U729_3167</name>
</gene>
<proteinExistence type="predicted"/>
<dbReference type="Proteomes" id="UP000030635">
    <property type="component" value="Plasmid pCBJ"/>
</dbReference>
<protein>
    <submittedName>
        <fullName evidence="1">Uncharacterized protein</fullName>
    </submittedName>
</protein>
<dbReference type="RefSeq" id="WP_040113683.1">
    <property type="nucleotide sequence ID" value="NZ_CP006906.1"/>
</dbReference>
<dbReference type="AlphaFoldDB" id="A0A0A7G2H3"/>
<sequence>MMNKSNEKLIKANLPYDYESYQNGNGEGIWISVKEDVANRVNENISTSFVFDAIVENDSVYYKNLNTGDTILVEARGLNRPVAVYSILKEREDHPSKETISNIKNNFKFLLDVKIMLQRILEKREDAYLICNKIDKLDIRYSLSLPQKEFRDFILKNITDIVE</sequence>
<name>A0A0A7G2H3_9CLOT</name>
<accession>A0A0A7G2H3</accession>
<evidence type="ECO:0000313" key="1">
    <source>
        <dbReference type="EMBL" id="AIY85240.1"/>
    </source>
</evidence>
<evidence type="ECO:0000313" key="2">
    <source>
        <dbReference type="Proteomes" id="UP000030635"/>
    </source>
</evidence>
<keyword evidence="1" id="KW-0614">Plasmid</keyword>
<dbReference type="EMBL" id="CP006906">
    <property type="protein sequence ID" value="AIY85240.1"/>
    <property type="molecule type" value="Genomic_DNA"/>
</dbReference>
<geneLocation type="plasmid" evidence="1 2">
    <name>pCBJ</name>
</geneLocation>
<keyword evidence="2" id="KW-1185">Reference proteome</keyword>
<dbReference type="eggNOG" id="ENOG502ZP55">
    <property type="taxonomic scope" value="Bacteria"/>
</dbReference>
<dbReference type="HOGENOM" id="CLU_1624237_0_0_9"/>
<dbReference type="KEGG" id="cbv:U729_3167"/>
<organism evidence="1 2">
    <name type="scientific">Clostridium baratii str. Sullivan</name>
    <dbReference type="NCBI Taxonomy" id="1415775"/>
    <lineage>
        <taxon>Bacteria</taxon>
        <taxon>Bacillati</taxon>
        <taxon>Bacillota</taxon>
        <taxon>Clostridia</taxon>
        <taxon>Eubacteriales</taxon>
        <taxon>Clostridiaceae</taxon>
        <taxon>Clostridium</taxon>
    </lineage>
</organism>
<reference evidence="1 2" key="1">
    <citation type="journal article" date="2015" name="Infect. Genet. Evol.">
        <title>Genomic sequences of six botulinum neurotoxin-producing strains representing three clostridial species illustrate the mobility and diversity of botulinum neurotoxin genes.</title>
        <authorList>
            <person name="Smith T.J."/>
            <person name="Hill K.K."/>
            <person name="Xie G."/>
            <person name="Foley B.T."/>
            <person name="Williamson C.H."/>
            <person name="Foster J.T."/>
            <person name="Johnson S.L."/>
            <person name="Chertkov O."/>
            <person name="Teshima H."/>
            <person name="Gibbons H.S."/>
            <person name="Johnsky L.A."/>
            <person name="Karavis M.A."/>
            <person name="Smith L.A."/>
        </authorList>
    </citation>
    <scope>NUCLEOTIDE SEQUENCE [LARGE SCALE GENOMIC DNA]</scope>
    <source>
        <strain evidence="1">Sullivan</strain>
        <plasmid evidence="2">Plasmid pCBJ</plasmid>
    </source>
</reference>